<dbReference type="EMBL" id="CABVLZ010000001">
    <property type="protein sequence ID" value="VVU94565.1"/>
    <property type="molecule type" value="Genomic_DNA"/>
</dbReference>
<evidence type="ECO:0000256" key="1">
    <source>
        <dbReference type="SAM" id="MobiDB-lite"/>
    </source>
</evidence>
<feature type="compositionally biased region" description="Polar residues" evidence="1">
    <location>
        <begin position="24"/>
        <end position="47"/>
    </location>
</feature>
<sequence length="124" mass="14273">MMDDNRFAVLATLNSDSDSEDEQCLNSQSEVNNQSKDTQNVKQTDNINETDEVTQINKDDDGDWSVVKSKVKTDKKKKRWKKRKDNWDESNRNNEFQSNTSVVIEEESNTNVVIQEESNIAIAN</sequence>
<proteinExistence type="predicted"/>
<gene>
    <name evidence="2" type="ORF">CPAV1605_290</name>
</gene>
<feature type="compositionally biased region" description="Polar residues" evidence="1">
    <location>
        <begin position="93"/>
        <end position="102"/>
    </location>
</feature>
<organism evidence="2">
    <name type="scientific">seawater metagenome</name>
    <dbReference type="NCBI Taxonomy" id="1561972"/>
    <lineage>
        <taxon>unclassified sequences</taxon>
        <taxon>metagenomes</taxon>
        <taxon>ecological metagenomes</taxon>
    </lineage>
</organism>
<reference evidence="2" key="1">
    <citation type="submission" date="2019-09" db="EMBL/GenBank/DDBJ databases">
        <authorList>
            <person name="Needham M D."/>
        </authorList>
    </citation>
    <scope>NUCLEOTIDE SEQUENCE</scope>
</reference>
<feature type="compositionally biased region" description="Basic residues" evidence="1">
    <location>
        <begin position="75"/>
        <end position="84"/>
    </location>
</feature>
<protein>
    <submittedName>
        <fullName evidence="2">Uncharacterized protein</fullName>
    </submittedName>
</protein>
<name>A0A5E8CL27_9ZZZZ</name>
<evidence type="ECO:0000313" key="2">
    <source>
        <dbReference type="EMBL" id="VVU94565.1"/>
    </source>
</evidence>
<accession>A0A5E8CL27</accession>
<feature type="region of interest" description="Disordered" evidence="1">
    <location>
        <begin position="12"/>
        <end position="62"/>
    </location>
</feature>
<dbReference type="AlphaFoldDB" id="A0A5E8CL27"/>
<feature type="region of interest" description="Disordered" evidence="1">
    <location>
        <begin position="75"/>
        <end position="102"/>
    </location>
</feature>